<keyword evidence="5" id="KW-1185">Reference proteome</keyword>
<dbReference type="InterPro" id="IPR016162">
    <property type="entry name" value="Ald_DH_N"/>
</dbReference>
<dbReference type="Gene3D" id="3.40.605.10">
    <property type="entry name" value="Aldehyde Dehydrogenase, Chain A, domain 1"/>
    <property type="match status" value="1"/>
</dbReference>
<evidence type="ECO:0000256" key="2">
    <source>
        <dbReference type="ARBA" id="ARBA00023002"/>
    </source>
</evidence>
<dbReference type="KEGG" id="smaz:LH19_12130"/>
<dbReference type="EMBL" id="CP013344">
    <property type="protein sequence ID" value="AMU88937.1"/>
    <property type="molecule type" value="Genomic_DNA"/>
</dbReference>
<evidence type="ECO:0000313" key="5">
    <source>
        <dbReference type="Proteomes" id="UP000076088"/>
    </source>
</evidence>
<gene>
    <name evidence="4" type="ORF">ATM17_07755</name>
</gene>
<dbReference type="RefSeq" id="WP_054728149.1">
    <property type="nucleotide sequence ID" value="NZ_CP009429.1"/>
</dbReference>
<name>A0AAC9AUR2_SPHMC</name>
<keyword evidence="2" id="KW-0560">Oxidoreductase</keyword>
<dbReference type="InterPro" id="IPR015590">
    <property type="entry name" value="Aldehyde_DH_dom"/>
</dbReference>
<accession>A0AAC9AUR2</accession>
<dbReference type="InterPro" id="IPR016161">
    <property type="entry name" value="Ald_DH/histidinol_DH"/>
</dbReference>
<feature type="domain" description="Aldehyde dehydrogenase" evidence="3">
    <location>
        <begin position="13"/>
        <end position="468"/>
    </location>
</feature>
<proteinExistence type="inferred from homology"/>
<organism evidence="4 5">
    <name type="scientific">Sphingopyxis macrogoltabida</name>
    <name type="common">Sphingomonas macrogoltabidus</name>
    <dbReference type="NCBI Taxonomy" id="33050"/>
    <lineage>
        <taxon>Bacteria</taxon>
        <taxon>Pseudomonadati</taxon>
        <taxon>Pseudomonadota</taxon>
        <taxon>Alphaproteobacteria</taxon>
        <taxon>Sphingomonadales</taxon>
        <taxon>Sphingomonadaceae</taxon>
        <taxon>Sphingopyxis</taxon>
    </lineage>
</organism>
<dbReference type="AlphaFoldDB" id="A0AAC9AUR2"/>
<dbReference type="Pfam" id="PF00171">
    <property type="entry name" value="Aldedh"/>
    <property type="match status" value="1"/>
</dbReference>
<comment type="similarity">
    <text evidence="1">Belongs to the aldehyde dehydrogenase family.</text>
</comment>
<dbReference type="CDD" id="cd07138">
    <property type="entry name" value="ALDH_CddD_SSP0762"/>
    <property type="match status" value="1"/>
</dbReference>
<dbReference type="PANTHER" id="PTHR42804">
    <property type="entry name" value="ALDEHYDE DEHYDROGENASE"/>
    <property type="match status" value="1"/>
</dbReference>
<evidence type="ECO:0000313" key="4">
    <source>
        <dbReference type="EMBL" id="AMU88937.1"/>
    </source>
</evidence>
<dbReference type="SUPFAM" id="SSF53720">
    <property type="entry name" value="ALDH-like"/>
    <property type="match status" value="1"/>
</dbReference>
<reference evidence="5" key="1">
    <citation type="submission" date="2015-11" db="EMBL/GenBank/DDBJ databases">
        <title>Complete genome sequence of a polyethylene-glycol degrader Sphingopyxis macrogoltabida 203N (NBRC 111659).</title>
        <authorList>
            <person name="Yoshiyuki O."/>
            <person name="Shouta N."/>
            <person name="Nagata Y."/>
            <person name="Numata M."/>
            <person name="Tsuchikane K."/>
            <person name="Hosoyama A."/>
            <person name="Yamazoe A."/>
            <person name="Tsuda M."/>
            <person name="Fujita N."/>
            <person name="Kawai F."/>
        </authorList>
    </citation>
    <scope>NUCLEOTIDE SEQUENCE [LARGE SCALE GENOMIC DNA]</scope>
    <source>
        <strain evidence="5">203N</strain>
    </source>
</reference>
<evidence type="ECO:0000259" key="3">
    <source>
        <dbReference type="Pfam" id="PF00171"/>
    </source>
</evidence>
<dbReference type="GO" id="GO:0016620">
    <property type="term" value="F:oxidoreductase activity, acting on the aldehyde or oxo group of donors, NAD or NADP as acceptor"/>
    <property type="evidence" value="ECO:0007669"/>
    <property type="project" value="InterPro"/>
</dbReference>
<reference evidence="4 5" key="2">
    <citation type="journal article" date="2016" name="Genome Announc.">
        <title>Complete Genome Sequence of Sphingopyxis macrogoltabida Strain 203N (NBRC 111659), a Polyethylene Glycol Degrader.</title>
        <authorList>
            <person name="Ohtsubo Y."/>
            <person name="Nonoyama S."/>
            <person name="Nagata Y."/>
            <person name="Numata M."/>
            <person name="Tsuchikane K."/>
            <person name="Hosoyama A."/>
            <person name="Yamazoe A."/>
            <person name="Tsuda M."/>
            <person name="Fujita N."/>
            <person name="Kawai F."/>
        </authorList>
    </citation>
    <scope>NUCLEOTIDE SEQUENCE [LARGE SCALE GENOMIC DNA]</scope>
    <source>
        <strain evidence="4 5">203N</strain>
    </source>
</reference>
<dbReference type="PANTHER" id="PTHR42804:SF1">
    <property type="entry name" value="ALDEHYDE DEHYDROGENASE-RELATED"/>
    <property type="match status" value="1"/>
</dbReference>
<dbReference type="InterPro" id="IPR016163">
    <property type="entry name" value="Ald_DH_C"/>
</dbReference>
<evidence type="ECO:0000256" key="1">
    <source>
        <dbReference type="ARBA" id="ARBA00009986"/>
    </source>
</evidence>
<dbReference type="Gene3D" id="3.40.309.10">
    <property type="entry name" value="Aldehyde Dehydrogenase, Chain A, domain 2"/>
    <property type="match status" value="1"/>
</dbReference>
<protein>
    <submittedName>
        <fullName evidence="4">Aldehyde dehydrogenase</fullName>
    </submittedName>
</protein>
<dbReference type="FunFam" id="3.40.605.10:FF:000007">
    <property type="entry name" value="NAD/NADP-dependent betaine aldehyde dehydrogenase"/>
    <property type="match status" value="1"/>
</dbReference>
<dbReference type="Proteomes" id="UP000076088">
    <property type="component" value="Chromosome"/>
</dbReference>
<sequence length="471" mass="49183">MRDHGTFYIDGAWVASAEPRSIDVIDPATEQVAGRVAEAGAADVDRAVAAARRAFATWSVTTRAERLALLTRIVEEYRRREADIAAAITLEMGAPAALAAGGQTKSGLSHFEAAITVLADYVFEEQRGTTRIRKEAIGVCGLITPWNWPMNQVACKVAPALATGCTIVLKPSEVAPFSAVVFAEILDAAGVPPGVFNLINGAADTGAALASHRDVDMVSFTGSTRGGVAVAIAAAPTVKRVAQELGGKSPIILFPGADFPKAIAAGIRHVMNNSGQSCNAPTRMLIPAGRMDEAVALAREETAKVTIGSPASDAVIGPVVSQLQWQRIQQLIEKGIAEGATLVAGGPGKPDGLETGYYVRPTVFADVTSDMTIAREEIFGPVLSIIGYDDSDDAVRIANDTDYGLAAYLWGGDGDDLPGIAARIRAGRISINGSAGDILAPFGGYKMSGNGREWGEFGFDEFVELKAVLGG</sequence>